<keyword evidence="3" id="KW-0547">Nucleotide-binding</keyword>
<gene>
    <name evidence="6" type="ORF">EAS64_39850</name>
</gene>
<dbReference type="InterPro" id="IPR017871">
    <property type="entry name" value="ABC_transporter-like_CS"/>
</dbReference>
<evidence type="ECO:0000259" key="5">
    <source>
        <dbReference type="PROSITE" id="PS50893"/>
    </source>
</evidence>
<dbReference type="GO" id="GO:0055085">
    <property type="term" value="P:transmembrane transport"/>
    <property type="evidence" value="ECO:0007669"/>
    <property type="project" value="UniProtKB-ARBA"/>
</dbReference>
<dbReference type="AlphaFoldDB" id="A0A6P2BLB2"/>
<reference evidence="6 7" key="1">
    <citation type="submission" date="2018-11" db="EMBL/GenBank/DDBJ databases">
        <title>Trebonia kvetii gen.nov., sp.nov., a novel acidophilic actinobacterium, and proposal of the new actinobacterial family Treboniaceae fam. nov.</title>
        <authorList>
            <person name="Rapoport D."/>
            <person name="Sagova-Mareckova M."/>
            <person name="Sedlacek I."/>
            <person name="Provaznik J."/>
            <person name="Kralova S."/>
            <person name="Pavlinic D."/>
            <person name="Benes V."/>
            <person name="Kopecky J."/>
        </authorList>
    </citation>
    <scope>NUCLEOTIDE SEQUENCE [LARGE SCALE GENOMIC DNA]</scope>
    <source>
        <strain evidence="6 7">15Tr583</strain>
    </source>
</reference>
<accession>A0A6P2BLB2</accession>
<keyword evidence="7" id="KW-1185">Reference proteome</keyword>
<sequence length="331" mass="35611">MNEASHAHALTVKNLSVCYRSGWRQQPVTAVDDVSFEIAAGETVGLVGESGSGKSTIVKAVLGLESPSAGKITLNDRDITHTSVRQRRAMVGELRAVFQDPFSSLSPFQTVGQTVTEPLRRQQVSAGRARELAADAVTSVGLHEDALGRYPHQFSGGQRQRIALARALVSDPDVIVMDEPVSALDLSTQAQVLNLLAELRDRRRHAILFVAHDLGVVRFLCQRVIVLYRGMVMESGTAADVTARPKHPYSIALTAAAPVPRPGEQGRRRAVRRAVTVRASAGTVQASDSSEQGSAGCPFAPRCPDASEVCRAQRPLARQLEGRVVACHHAH</sequence>
<dbReference type="SUPFAM" id="SSF52540">
    <property type="entry name" value="P-loop containing nucleoside triphosphate hydrolases"/>
    <property type="match status" value="1"/>
</dbReference>
<proteinExistence type="inferred from homology"/>
<dbReference type="Proteomes" id="UP000460272">
    <property type="component" value="Unassembled WGS sequence"/>
</dbReference>
<keyword evidence="2" id="KW-0813">Transport</keyword>
<evidence type="ECO:0000313" key="7">
    <source>
        <dbReference type="Proteomes" id="UP000460272"/>
    </source>
</evidence>
<dbReference type="RefSeq" id="WP_145861908.1">
    <property type="nucleotide sequence ID" value="NZ_RPFW01000011.1"/>
</dbReference>
<comment type="caution">
    <text evidence="6">The sequence shown here is derived from an EMBL/GenBank/DDBJ whole genome shotgun (WGS) entry which is preliminary data.</text>
</comment>
<evidence type="ECO:0000256" key="2">
    <source>
        <dbReference type="ARBA" id="ARBA00022448"/>
    </source>
</evidence>
<dbReference type="GO" id="GO:0015833">
    <property type="term" value="P:peptide transport"/>
    <property type="evidence" value="ECO:0007669"/>
    <property type="project" value="InterPro"/>
</dbReference>
<dbReference type="GO" id="GO:0016887">
    <property type="term" value="F:ATP hydrolysis activity"/>
    <property type="evidence" value="ECO:0007669"/>
    <property type="project" value="InterPro"/>
</dbReference>
<dbReference type="PANTHER" id="PTHR43776:SF7">
    <property type="entry name" value="D,D-DIPEPTIDE TRANSPORT ATP-BINDING PROTEIN DDPF-RELATED"/>
    <property type="match status" value="1"/>
</dbReference>
<dbReference type="CDD" id="cd03257">
    <property type="entry name" value="ABC_NikE_OppD_transporters"/>
    <property type="match status" value="1"/>
</dbReference>
<name>A0A6P2BLB2_9ACTN</name>
<dbReference type="SMART" id="SM00382">
    <property type="entry name" value="AAA"/>
    <property type="match status" value="1"/>
</dbReference>
<dbReference type="PANTHER" id="PTHR43776">
    <property type="entry name" value="TRANSPORT ATP-BINDING PROTEIN"/>
    <property type="match status" value="1"/>
</dbReference>
<dbReference type="NCBIfam" id="TIGR01727">
    <property type="entry name" value="oligo_HPY"/>
    <property type="match status" value="1"/>
</dbReference>
<dbReference type="Pfam" id="PF08352">
    <property type="entry name" value="oligo_HPY"/>
    <property type="match status" value="1"/>
</dbReference>
<comment type="similarity">
    <text evidence="1">Belongs to the ABC transporter superfamily.</text>
</comment>
<dbReference type="GO" id="GO:0005524">
    <property type="term" value="F:ATP binding"/>
    <property type="evidence" value="ECO:0007669"/>
    <property type="project" value="UniProtKB-KW"/>
</dbReference>
<dbReference type="EMBL" id="RPFW01000011">
    <property type="protein sequence ID" value="TVY99813.1"/>
    <property type="molecule type" value="Genomic_DNA"/>
</dbReference>
<organism evidence="6 7">
    <name type="scientific">Trebonia kvetii</name>
    <dbReference type="NCBI Taxonomy" id="2480626"/>
    <lineage>
        <taxon>Bacteria</taxon>
        <taxon>Bacillati</taxon>
        <taxon>Actinomycetota</taxon>
        <taxon>Actinomycetes</taxon>
        <taxon>Streptosporangiales</taxon>
        <taxon>Treboniaceae</taxon>
        <taxon>Trebonia</taxon>
    </lineage>
</organism>
<dbReference type="Gene3D" id="3.40.50.300">
    <property type="entry name" value="P-loop containing nucleotide triphosphate hydrolases"/>
    <property type="match status" value="1"/>
</dbReference>
<dbReference type="InterPro" id="IPR050319">
    <property type="entry name" value="ABC_transp_ATP-bind"/>
</dbReference>
<dbReference type="OrthoDB" id="5357528at2"/>
<keyword evidence="4 6" id="KW-0067">ATP-binding</keyword>
<dbReference type="InterPro" id="IPR003439">
    <property type="entry name" value="ABC_transporter-like_ATP-bd"/>
</dbReference>
<evidence type="ECO:0000256" key="1">
    <source>
        <dbReference type="ARBA" id="ARBA00005417"/>
    </source>
</evidence>
<dbReference type="InterPro" id="IPR003593">
    <property type="entry name" value="AAA+_ATPase"/>
</dbReference>
<dbReference type="InterPro" id="IPR027417">
    <property type="entry name" value="P-loop_NTPase"/>
</dbReference>
<evidence type="ECO:0000313" key="6">
    <source>
        <dbReference type="EMBL" id="TVY99813.1"/>
    </source>
</evidence>
<dbReference type="Pfam" id="PF00005">
    <property type="entry name" value="ABC_tran"/>
    <property type="match status" value="1"/>
</dbReference>
<dbReference type="PROSITE" id="PS00211">
    <property type="entry name" value="ABC_TRANSPORTER_1"/>
    <property type="match status" value="1"/>
</dbReference>
<evidence type="ECO:0000256" key="3">
    <source>
        <dbReference type="ARBA" id="ARBA00022741"/>
    </source>
</evidence>
<dbReference type="PROSITE" id="PS50893">
    <property type="entry name" value="ABC_TRANSPORTER_2"/>
    <property type="match status" value="1"/>
</dbReference>
<evidence type="ECO:0000256" key="4">
    <source>
        <dbReference type="ARBA" id="ARBA00022840"/>
    </source>
</evidence>
<dbReference type="InterPro" id="IPR013563">
    <property type="entry name" value="Oligopep_ABC_C"/>
</dbReference>
<feature type="domain" description="ABC transporter" evidence="5">
    <location>
        <begin position="12"/>
        <end position="254"/>
    </location>
</feature>
<protein>
    <submittedName>
        <fullName evidence="6">ABC transporter ATP-binding protein</fullName>
    </submittedName>
</protein>